<dbReference type="Gene3D" id="3.30.200.20">
    <property type="entry name" value="Phosphorylase Kinase, domain 1"/>
    <property type="match status" value="1"/>
</dbReference>
<dbReference type="SUPFAM" id="SSF56104">
    <property type="entry name" value="SAICAR synthase-like"/>
    <property type="match status" value="1"/>
</dbReference>
<dbReference type="PROSITE" id="PS01057">
    <property type="entry name" value="SAICAR_SYNTHETASE_1"/>
    <property type="match status" value="1"/>
</dbReference>
<evidence type="ECO:0000256" key="3">
    <source>
        <dbReference type="ARBA" id="ARBA00022598"/>
    </source>
</evidence>
<feature type="domain" description="SAICAR synthetase/ADE2 N-terminal" evidence="9">
    <location>
        <begin position="119"/>
        <end position="363"/>
    </location>
</feature>
<dbReference type="InterPro" id="IPR018236">
    <property type="entry name" value="SAICAR_synthetase_CS"/>
</dbReference>
<name>A0A1D2AFW5_AUXPR</name>
<evidence type="ECO:0000256" key="6">
    <source>
        <dbReference type="ARBA" id="ARBA00022840"/>
    </source>
</evidence>
<dbReference type="PANTHER" id="PTHR43700">
    <property type="entry name" value="PHOSPHORIBOSYLAMINOIMIDAZOLE-SUCCINOCARBOXAMIDE SYNTHASE"/>
    <property type="match status" value="1"/>
</dbReference>
<keyword evidence="4" id="KW-0547">Nucleotide-binding</keyword>
<evidence type="ECO:0000256" key="8">
    <source>
        <dbReference type="ARBA" id="ARBA00048475"/>
    </source>
</evidence>
<dbReference type="GO" id="GO:0009570">
    <property type="term" value="C:chloroplast stroma"/>
    <property type="evidence" value="ECO:0007669"/>
    <property type="project" value="TreeGrafter"/>
</dbReference>
<dbReference type="UniPathway" id="UPA00074">
    <property type="reaction ID" value="UER00131"/>
</dbReference>
<dbReference type="Gene3D" id="3.30.470.20">
    <property type="entry name" value="ATP-grasp fold, B domain"/>
    <property type="match status" value="1"/>
</dbReference>
<dbReference type="NCBIfam" id="NF009251">
    <property type="entry name" value="PRK12607.1"/>
    <property type="match status" value="1"/>
</dbReference>
<dbReference type="PANTHER" id="PTHR43700:SF1">
    <property type="entry name" value="PHOSPHORIBOSYLAMINOIMIDAZOLE-SUCCINOCARBOXAMIDE SYNTHASE"/>
    <property type="match status" value="1"/>
</dbReference>
<dbReference type="GO" id="GO:0006189">
    <property type="term" value="P:'de novo' IMP biosynthetic process"/>
    <property type="evidence" value="ECO:0007669"/>
    <property type="project" value="UniProtKB-UniPathway"/>
</dbReference>
<feature type="non-terminal residue" evidence="10">
    <location>
        <position position="1"/>
    </location>
</feature>
<evidence type="ECO:0000313" key="10">
    <source>
        <dbReference type="EMBL" id="JAT78106.1"/>
    </source>
</evidence>
<proteinExistence type="predicted"/>
<dbReference type="GO" id="GO:0005524">
    <property type="term" value="F:ATP binding"/>
    <property type="evidence" value="ECO:0007669"/>
    <property type="project" value="UniProtKB-KW"/>
</dbReference>
<organism evidence="10">
    <name type="scientific">Auxenochlorella protothecoides</name>
    <name type="common">Green microalga</name>
    <name type="synonym">Chlorella protothecoides</name>
    <dbReference type="NCBI Taxonomy" id="3075"/>
    <lineage>
        <taxon>Eukaryota</taxon>
        <taxon>Viridiplantae</taxon>
        <taxon>Chlorophyta</taxon>
        <taxon>core chlorophytes</taxon>
        <taxon>Trebouxiophyceae</taxon>
        <taxon>Chlorellales</taxon>
        <taxon>Chlorellaceae</taxon>
        <taxon>Auxenochlorella</taxon>
    </lineage>
</organism>
<dbReference type="EMBL" id="GDKF01000516">
    <property type="protein sequence ID" value="JAT78106.1"/>
    <property type="molecule type" value="Transcribed_RNA"/>
</dbReference>
<keyword evidence="3" id="KW-0436">Ligase</keyword>
<comment type="catalytic activity">
    <reaction evidence="8">
        <text>5-amino-1-(5-phospho-D-ribosyl)imidazole-4-carboxylate + L-aspartate + ATP = (2S)-2-[5-amino-1-(5-phospho-beta-D-ribosyl)imidazole-4-carboxamido]succinate + ADP + phosphate + 2 H(+)</text>
        <dbReference type="Rhea" id="RHEA:22628"/>
        <dbReference type="ChEBI" id="CHEBI:15378"/>
        <dbReference type="ChEBI" id="CHEBI:29991"/>
        <dbReference type="ChEBI" id="CHEBI:30616"/>
        <dbReference type="ChEBI" id="CHEBI:43474"/>
        <dbReference type="ChEBI" id="CHEBI:58443"/>
        <dbReference type="ChEBI" id="CHEBI:77657"/>
        <dbReference type="ChEBI" id="CHEBI:456216"/>
        <dbReference type="EC" id="6.3.2.6"/>
    </reaction>
</comment>
<comment type="pathway">
    <text evidence="1">Purine metabolism; IMP biosynthesis via de novo pathway; 5-amino-1-(5-phospho-D-ribosyl)imidazole-4-carboxamide from 5-amino-1-(5-phospho-D-ribosyl)imidazole-4-carboxylate: step 1/2.</text>
</comment>
<dbReference type="InterPro" id="IPR028923">
    <property type="entry name" value="SAICAR_synt/ADE2_N"/>
</dbReference>
<dbReference type="GO" id="GO:0004639">
    <property type="term" value="F:phosphoribosylaminoimidazolesuccinocarboxamide synthase activity"/>
    <property type="evidence" value="ECO:0007669"/>
    <property type="project" value="UniProtKB-EC"/>
</dbReference>
<protein>
    <recommendedName>
        <fullName evidence="2">phosphoribosylaminoimidazolesuccinocarboxamide synthase</fullName>
        <ecNumber evidence="2">6.3.2.6</ecNumber>
    </recommendedName>
    <alternativeName>
        <fullName evidence="7">SAICAR synthetase</fullName>
    </alternativeName>
</protein>
<evidence type="ECO:0000256" key="5">
    <source>
        <dbReference type="ARBA" id="ARBA00022755"/>
    </source>
</evidence>
<dbReference type="EC" id="6.3.2.6" evidence="2"/>
<evidence type="ECO:0000256" key="7">
    <source>
        <dbReference type="ARBA" id="ARBA00030409"/>
    </source>
</evidence>
<reference evidence="10" key="1">
    <citation type="submission" date="2015-08" db="EMBL/GenBank/DDBJ databases">
        <authorList>
            <person name="Babu N.S."/>
            <person name="Beckwith C.J."/>
            <person name="Beseler K.G."/>
            <person name="Brison A."/>
            <person name="Carone J.V."/>
            <person name="Caskin T.P."/>
            <person name="Diamond M."/>
            <person name="Durham M.E."/>
            <person name="Foxe J.M."/>
            <person name="Go M."/>
            <person name="Henderson B.A."/>
            <person name="Jones I.B."/>
            <person name="McGettigan J.A."/>
            <person name="Micheletti S.J."/>
            <person name="Nasrallah M.E."/>
            <person name="Ortiz D."/>
            <person name="Piller C.R."/>
            <person name="Privatt S.R."/>
            <person name="Schneider S.L."/>
            <person name="Sharp S."/>
            <person name="Smith T.C."/>
            <person name="Stanton J.D."/>
            <person name="Ullery H.E."/>
            <person name="Wilson R.J."/>
            <person name="Serrano M.G."/>
            <person name="Buck G."/>
            <person name="Lee V."/>
            <person name="Wang Y."/>
            <person name="Carvalho R."/>
            <person name="Voegtly L."/>
            <person name="Shi R."/>
            <person name="Duckworth R."/>
            <person name="Johnson A."/>
            <person name="Loviza R."/>
            <person name="Walstead R."/>
            <person name="Shah Z."/>
            <person name="Kiflezghi M."/>
            <person name="Wade K."/>
            <person name="Ball S.L."/>
            <person name="Bradley K.W."/>
            <person name="Asai D.J."/>
            <person name="Bowman C.A."/>
            <person name="Russell D.A."/>
            <person name="Pope W.H."/>
            <person name="Jacobs-Sera D."/>
            <person name="Hendrix R.W."/>
            <person name="Hatfull G.F."/>
        </authorList>
    </citation>
    <scope>NUCLEOTIDE SEQUENCE</scope>
</reference>
<dbReference type="FunFam" id="3.30.200.20:FF:000199">
    <property type="entry name" value="Phosphoribosylaminoimidazole-succinocarboxamide synthase"/>
    <property type="match status" value="1"/>
</dbReference>
<keyword evidence="6" id="KW-0067">ATP-binding</keyword>
<evidence type="ECO:0000256" key="2">
    <source>
        <dbReference type="ARBA" id="ARBA00012217"/>
    </source>
</evidence>
<evidence type="ECO:0000256" key="1">
    <source>
        <dbReference type="ARBA" id="ARBA00004672"/>
    </source>
</evidence>
<accession>A0A1D2AFW5</accession>
<gene>
    <name evidence="10" type="ORF">g.7672</name>
</gene>
<evidence type="ECO:0000259" key="9">
    <source>
        <dbReference type="Pfam" id="PF01259"/>
    </source>
</evidence>
<dbReference type="CDD" id="cd01414">
    <property type="entry name" value="SAICAR_synt_Sc"/>
    <property type="match status" value="1"/>
</dbReference>
<keyword evidence="5" id="KW-0658">Purine biosynthesis</keyword>
<evidence type="ECO:0000256" key="4">
    <source>
        <dbReference type="ARBA" id="ARBA00022741"/>
    </source>
</evidence>
<dbReference type="Pfam" id="PF01259">
    <property type="entry name" value="SAICAR_synt"/>
    <property type="match status" value="1"/>
</dbReference>
<dbReference type="AlphaFoldDB" id="A0A1D2AFW5"/>
<sequence length="415" mass="45884">TQVRNSSVRRYDPRHRDLHKLLHIWPTVQPMASPCLTACHRVQASHSTSRHRTMTPHLFAPHSVPAHAPARRCSGRRVAAQGATVEAVTGLDPSLTPLIEAALDDCLTETSLDLPGTHYVGKVRDTYDLGDRLLIVTTDRQSAFDRILASVPFKGQVLNQTSAWWMQATRHIVPNALLSLPDPNAALMTKCEVFPVEFVCRGFMTGSTDTSLWTHYAAGERTYCGNTFRDGLAKNARLAQCVITPTTKAATHDVPITPREIVEQGLMSQADWDTASTAALELFRFGQAEAAKRGLLLVDTKYEFGKDGAGTIRLVDEIHTPDSSRYWLAGSYEARHAAGQEPENVDKEFLRLWFRGACDPYNDPVLPAAPAELVVELSRRYILLYQTITGRRFEVPEGGRPLHERLAANVAAAGL</sequence>
<dbReference type="PROSITE" id="PS01058">
    <property type="entry name" value="SAICAR_SYNTHETASE_2"/>
    <property type="match status" value="1"/>
</dbReference>